<dbReference type="OrthoDB" id="2381690at2"/>
<dbReference type="RefSeq" id="WP_122920407.1">
    <property type="nucleotide sequence ID" value="NZ_RHHQ01000020.1"/>
</dbReference>
<keyword evidence="4" id="KW-1185">Reference proteome</keyword>
<feature type="compositionally biased region" description="Basic and acidic residues" evidence="1">
    <location>
        <begin position="231"/>
        <end position="340"/>
    </location>
</feature>
<feature type="region of interest" description="Disordered" evidence="1">
    <location>
        <begin position="148"/>
        <end position="340"/>
    </location>
</feature>
<evidence type="ECO:0000256" key="1">
    <source>
        <dbReference type="SAM" id="MobiDB-lite"/>
    </source>
</evidence>
<protein>
    <submittedName>
        <fullName evidence="3">Uncharacterized protein</fullName>
    </submittedName>
</protein>
<keyword evidence="2" id="KW-0472">Membrane</keyword>
<feature type="transmembrane region" description="Helical" evidence="2">
    <location>
        <begin position="123"/>
        <end position="143"/>
    </location>
</feature>
<accession>A0A3M8D3Q2</accession>
<evidence type="ECO:0000313" key="3">
    <source>
        <dbReference type="EMBL" id="RNB82329.1"/>
    </source>
</evidence>
<keyword evidence="2" id="KW-1133">Transmembrane helix</keyword>
<feature type="compositionally biased region" description="Basic and acidic residues" evidence="1">
    <location>
        <begin position="167"/>
        <end position="208"/>
    </location>
</feature>
<evidence type="ECO:0000313" key="4">
    <source>
        <dbReference type="Proteomes" id="UP000271031"/>
    </source>
</evidence>
<proteinExistence type="predicted"/>
<name>A0A3M8D3Q2_9BACL</name>
<dbReference type="AlphaFoldDB" id="A0A3M8D3Q2"/>
<dbReference type="Proteomes" id="UP000271031">
    <property type="component" value="Unassembled WGS sequence"/>
</dbReference>
<evidence type="ECO:0000256" key="2">
    <source>
        <dbReference type="SAM" id="Phobius"/>
    </source>
</evidence>
<dbReference type="EMBL" id="RHHQ01000020">
    <property type="protein sequence ID" value="RNB82329.1"/>
    <property type="molecule type" value="Genomic_DNA"/>
</dbReference>
<gene>
    <name evidence="3" type="ORF">EDM56_23675</name>
</gene>
<sequence>MNRTEAMDLIQRQLDGDLTQEEHIALEEQLRVDSELQLFRQRLQRISAELHNLPRVTPPISLVDAILPRIAVETTVSPFQNDISSREGERGIQTKADVLRLDTPQAEQQQSAKKRLPVWLGKSAIGAVAACLLVGMFSAFGAWKKNDQGPAPAGIPGNEQPFVVAPKSEEQQENKTDDKKNPDKKTEQKTEKDQDKKNDQQQSKKTDKPVTNNQGKKQDNKGSQSRPPATQKKEKPSQTKETDKSRQERNKEFLNDLREYVKTHKSEDGNGEVDWGKVDELIKKSIENNRQKYNKDKDPQGWKELEKILQDDKPGKNKNNKKGENKGRNKEDKHDDNNEQ</sequence>
<feature type="compositionally biased region" description="Polar residues" evidence="1">
    <location>
        <begin position="209"/>
        <end position="228"/>
    </location>
</feature>
<reference evidence="3 4" key="1">
    <citation type="submission" date="2018-10" db="EMBL/GenBank/DDBJ databases">
        <title>Phylogenomics of Brevibacillus.</title>
        <authorList>
            <person name="Dunlap C."/>
        </authorList>
    </citation>
    <scope>NUCLEOTIDE SEQUENCE [LARGE SCALE GENOMIC DNA]</scope>
    <source>
        <strain evidence="3 4">JCM 15716</strain>
    </source>
</reference>
<comment type="caution">
    <text evidence="3">The sequence shown here is derived from an EMBL/GenBank/DDBJ whole genome shotgun (WGS) entry which is preliminary data.</text>
</comment>
<keyword evidence="2" id="KW-0812">Transmembrane</keyword>
<organism evidence="3 4">
    <name type="scientific">Brevibacillus fluminis</name>
    <dbReference type="NCBI Taxonomy" id="511487"/>
    <lineage>
        <taxon>Bacteria</taxon>
        <taxon>Bacillati</taxon>
        <taxon>Bacillota</taxon>
        <taxon>Bacilli</taxon>
        <taxon>Bacillales</taxon>
        <taxon>Paenibacillaceae</taxon>
        <taxon>Brevibacillus</taxon>
    </lineage>
</organism>